<sequence length="41" mass="4237">MTIITLELPEALVARADGAARAMALLSIRSGKRLLADADAA</sequence>
<dbReference type="EMBL" id="JBDKXB010000016">
    <property type="protein sequence ID" value="MEY6433174.1"/>
    <property type="molecule type" value="Genomic_DNA"/>
</dbReference>
<dbReference type="Proteomes" id="UP001564408">
    <property type="component" value="Unassembled WGS sequence"/>
</dbReference>
<proteinExistence type="predicted"/>
<organism evidence="1 2">
    <name type="scientific">Thioalkalicoccus limnaeus</name>
    <dbReference type="NCBI Taxonomy" id="120681"/>
    <lineage>
        <taxon>Bacteria</taxon>
        <taxon>Pseudomonadati</taxon>
        <taxon>Pseudomonadota</taxon>
        <taxon>Gammaproteobacteria</taxon>
        <taxon>Chromatiales</taxon>
        <taxon>Chromatiaceae</taxon>
        <taxon>Thioalkalicoccus</taxon>
    </lineage>
</organism>
<protein>
    <submittedName>
        <fullName evidence="1">Uncharacterized protein</fullName>
    </submittedName>
</protein>
<evidence type="ECO:0000313" key="2">
    <source>
        <dbReference type="Proteomes" id="UP001564408"/>
    </source>
</evidence>
<keyword evidence="2" id="KW-1185">Reference proteome</keyword>
<reference evidence="1 2" key="1">
    <citation type="submission" date="2024-05" db="EMBL/GenBank/DDBJ databases">
        <title>Genome Sequence and Characterization of the New Strain Purple Sulfur Bacterium of Genus Thioalkalicoccus.</title>
        <authorList>
            <person name="Bryantseva I.A."/>
            <person name="Kyndt J.A."/>
            <person name="Imhoff J.F."/>
        </authorList>
    </citation>
    <scope>NUCLEOTIDE SEQUENCE [LARGE SCALE GENOMIC DNA]</scope>
    <source>
        <strain evidence="1 2">Um2</strain>
    </source>
</reference>
<dbReference type="RefSeq" id="WP_369667561.1">
    <property type="nucleotide sequence ID" value="NZ_JBDKXB010000016.1"/>
</dbReference>
<gene>
    <name evidence="1" type="ORF">ABC977_12250</name>
</gene>
<comment type="caution">
    <text evidence="1">The sequence shown here is derived from an EMBL/GenBank/DDBJ whole genome shotgun (WGS) entry which is preliminary data.</text>
</comment>
<name>A0ABV4BGS0_9GAMM</name>
<accession>A0ABV4BGS0</accession>
<evidence type="ECO:0000313" key="1">
    <source>
        <dbReference type="EMBL" id="MEY6433174.1"/>
    </source>
</evidence>